<feature type="transmembrane region" description="Helical" evidence="6">
    <location>
        <begin position="364"/>
        <end position="397"/>
    </location>
</feature>
<keyword evidence="2 6" id="KW-0812">Transmembrane</keyword>
<feature type="transmembrane region" description="Helical" evidence="6">
    <location>
        <begin position="183"/>
        <end position="205"/>
    </location>
</feature>
<proteinExistence type="predicted"/>
<evidence type="ECO:0000256" key="1">
    <source>
        <dbReference type="ARBA" id="ARBA00004141"/>
    </source>
</evidence>
<name>A0ABR4F2N5_9PEZI</name>
<evidence type="ECO:0000256" key="3">
    <source>
        <dbReference type="ARBA" id="ARBA00022989"/>
    </source>
</evidence>
<feature type="transmembrane region" description="Helical" evidence="6">
    <location>
        <begin position="453"/>
        <end position="473"/>
    </location>
</feature>
<comment type="caution">
    <text evidence="8">The sequence shown here is derived from an EMBL/GenBank/DDBJ whole genome shotgun (WGS) entry which is preliminary data.</text>
</comment>
<evidence type="ECO:0000259" key="7">
    <source>
        <dbReference type="PROSITE" id="PS50850"/>
    </source>
</evidence>
<dbReference type="PROSITE" id="PS50850">
    <property type="entry name" value="MFS"/>
    <property type="match status" value="1"/>
</dbReference>
<evidence type="ECO:0000256" key="4">
    <source>
        <dbReference type="ARBA" id="ARBA00023136"/>
    </source>
</evidence>
<sequence length="475" mass="50463">MTSTDGEERPLLSPIRSGDANAAYQHRVVTTTFIMVILVDLAGFFLEAPQTKILEGIICSRHYNDAATTGAHDCTAAPVQSELATVTQMLNTFNRLPGLIVAIPFGILADRYGRRPVLLLAILGALLQDVVSKAVLWYPDLINPGFIWLSSAALLMGGGDAVSGSIVFLVVADVALPQQRASLFFLLTACGLLSELVATPLSALLMSRDLWIPYFISSGLTLLGGTVPLLFLPETLPKSPPEADTSSCEASVNEDQEQSAPSDTTSLLPTGASFVSRFRPLIKRNVVAVLMAFFVSALGRQSTSFLLQFIRKRFNWTYEKASLLITLRAAINLVLLLVGLPALNRLLTRRGMSAPGKDLLISRVSVALFTLGSLVISVAPAVVLAAMGIAVFALGSGFGPAARSLVTTFCHQDEAGLLYSALAIMQSIGGLVAGPLLALTFRWGLSLGNEWTGIPFAAVAGLFACGFLAISLVRL</sequence>
<feature type="transmembrane region" description="Helical" evidence="6">
    <location>
        <begin position="211"/>
        <end position="232"/>
    </location>
</feature>
<dbReference type="InterPro" id="IPR036259">
    <property type="entry name" value="MFS_trans_sf"/>
</dbReference>
<feature type="transmembrane region" description="Helical" evidence="6">
    <location>
        <begin position="28"/>
        <end position="46"/>
    </location>
</feature>
<feature type="transmembrane region" description="Helical" evidence="6">
    <location>
        <begin position="117"/>
        <end position="139"/>
    </location>
</feature>
<dbReference type="SUPFAM" id="SSF103473">
    <property type="entry name" value="MFS general substrate transporter"/>
    <property type="match status" value="1"/>
</dbReference>
<feature type="transmembrane region" description="Helical" evidence="6">
    <location>
        <begin position="322"/>
        <end position="343"/>
    </location>
</feature>
<keyword evidence="3 6" id="KW-1133">Transmembrane helix</keyword>
<dbReference type="InterPro" id="IPR020846">
    <property type="entry name" value="MFS_dom"/>
</dbReference>
<organism evidence="8 9">
    <name type="scientific">Diaporthe vaccinii</name>
    <dbReference type="NCBI Taxonomy" id="105482"/>
    <lineage>
        <taxon>Eukaryota</taxon>
        <taxon>Fungi</taxon>
        <taxon>Dikarya</taxon>
        <taxon>Ascomycota</taxon>
        <taxon>Pezizomycotina</taxon>
        <taxon>Sordariomycetes</taxon>
        <taxon>Sordariomycetidae</taxon>
        <taxon>Diaporthales</taxon>
        <taxon>Diaporthaceae</taxon>
        <taxon>Diaporthe</taxon>
        <taxon>Diaporthe eres species complex</taxon>
    </lineage>
</organism>
<dbReference type="InterPro" id="IPR011701">
    <property type="entry name" value="MFS"/>
</dbReference>
<comment type="subcellular location">
    <subcellularLocation>
        <location evidence="1">Membrane</location>
        <topology evidence="1">Multi-pass membrane protein</topology>
    </subcellularLocation>
</comment>
<dbReference type="PANTHER" id="PTHR23507">
    <property type="entry name" value="ZGC:174356"/>
    <property type="match status" value="1"/>
</dbReference>
<evidence type="ECO:0000313" key="8">
    <source>
        <dbReference type="EMBL" id="KAL2288791.1"/>
    </source>
</evidence>
<feature type="domain" description="Major facilitator superfamily (MFS) profile" evidence="7">
    <location>
        <begin position="36"/>
        <end position="475"/>
    </location>
</feature>
<feature type="transmembrane region" description="Helical" evidence="6">
    <location>
        <begin position="417"/>
        <end position="441"/>
    </location>
</feature>
<feature type="transmembrane region" description="Helical" evidence="6">
    <location>
        <begin position="145"/>
        <end position="171"/>
    </location>
</feature>
<evidence type="ECO:0000256" key="5">
    <source>
        <dbReference type="SAM" id="MobiDB-lite"/>
    </source>
</evidence>
<dbReference type="Proteomes" id="UP001600888">
    <property type="component" value="Unassembled WGS sequence"/>
</dbReference>
<evidence type="ECO:0000256" key="6">
    <source>
        <dbReference type="SAM" id="Phobius"/>
    </source>
</evidence>
<accession>A0ABR4F2N5</accession>
<evidence type="ECO:0000256" key="2">
    <source>
        <dbReference type="ARBA" id="ARBA00022692"/>
    </source>
</evidence>
<feature type="transmembrane region" description="Helical" evidence="6">
    <location>
        <begin position="286"/>
        <end position="310"/>
    </location>
</feature>
<keyword evidence="9" id="KW-1185">Reference proteome</keyword>
<evidence type="ECO:0000313" key="9">
    <source>
        <dbReference type="Proteomes" id="UP001600888"/>
    </source>
</evidence>
<dbReference type="EMBL" id="JBAWTH010000015">
    <property type="protein sequence ID" value="KAL2288791.1"/>
    <property type="molecule type" value="Genomic_DNA"/>
</dbReference>
<feature type="region of interest" description="Disordered" evidence="5">
    <location>
        <begin position="238"/>
        <end position="265"/>
    </location>
</feature>
<gene>
    <name evidence="8" type="ORF">FJTKL_03451</name>
</gene>
<dbReference type="PANTHER" id="PTHR23507:SF1">
    <property type="entry name" value="FI18259P1-RELATED"/>
    <property type="match status" value="1"/>
</dbReference>
<keyword evidence="4 6" id="KW-0472">Membrane</keyword>
<dbReference type="Gene3D" id="1.20.1250.20">
    <property type="entry name" value="MFS general substrate transporter like domains"/>
    <property type="match status" value="2"/>
</dbReference>
<reference evidence="8 9" key="1">
    <citation type="submission" date="2024-03" db="EMBL/GenBank/DDBJ databases">
        <title>A high-quality draft genome sequence of Diaporthe vaccinii, a causative agent of upright dieback and viscid rot disease in cranberry plants.</title>
        <authorList>
            <person name="Sarrasin M."/>
            <person name="Lang B.F."/>
            <person name="Burger G."/>
        </authorList>
    </citation>
    <scope>NUCLEOTIDE SEQUENCE [LARGE SCALE GENOMIC DNA]</scope>
    <source>
        <strain evidence="8 9">IS7</strain>
    </source>
</reference>
<protein>
    <recommendedName>
        <fullName evidence="7">Major facilitator superfamily (MFS) profile domain-containing protein</fullName>
    </recommendedName>
</protein>
<dbReference type="Pfam" id="PF07690">
    <property type="entry name" value="MFS_1"/>
    <property type="match status" value="1"/>
</dbReference>